<dbReference type="SUPFAM" id="SSF53067">
    <property type="entry name" value="Actin-like ATPase domain"/>
    <property type="match status" value="2"/>
</dbReference>
<gene>
    <name evidence="8 10" type="primary">xylB</name>
    <name evidence="13" type="ORF">EV191_105324</name>
</gene>
<dbReference type="Proteomes" id="UP000294911">
    <property type="component" value="Unassembled WGS sequence"/>
</dbReference>
<evidence type="ECO:0000256" key="9">
    <source>
        <dbReference type="RuleBase" id="RU003733"/>
    </source>
</evidence>
<dbReference type="InterPro" id="IPR018483">
    <property type="entry name" value="Carb_kinase_FGGY_CS"/>
</dbReference>
<protein>
    <recommendedName>
        <fullName evidence="8 10">Xylulose kinase</fullName>
        <shortName evidence="8 10">Xylulokinase</shortName>
        <ecNumber evidence="8 10">2.7.1.17</ecNumber>
    </recommendedName>
</protein>
<proteinExistence type="inferred from homology"/>
<dbReference type="InterPro" id="IPR006000">
    <property type="entry name" value="Xylulokinase"/>
</dbReference>
<evidence type="ECO:0000256" key="4">
    <source>
        <dbReference type="ARBA" id="ARBA00022741"/>
    </source>
</evidence>
<accession>A0A4R2QU66</accession>
<dbReference type="OrthoDB" id="9805576at2"/>
<organism evidence="13 14">
    <name type="scientific">Tamaricihabitans halophyticus</name>
    <dbReference type="NCBI Taxonomy" id="1262583"/>
    <lineage>
        <taxon>Bacteria</taxon>
        <taxon>Bacillati</taxon>
        <taxon>Actinomycetota</taxon>
        <taxon>Actinomycetes</taxon>
        <taxon>Pseudonocardiales</taxon>
        <taxon>Pseudonocardiaceae</taxon>
        <taxon>Tamaricihabitans</taxon>
    </lineage>
</organism>
<feature type="active site" description="Proton acceptor" evidence="8">
    <location>
        <position position="227"/>
    </location>
</feature>
<dbReference type="RefSeq" id="WP_132877680.1">
    <property type="nucleotide sequence ID" value="NZ_SLXQ01000005.1"/>
</dbReference>
<keyword evidence="3 8" id="KW-0808">Transferase</keyword>
<comment type="caution">
    <text evidence="13">The sequence shown here is derived from an EMBL/GenBank/DDBJ whole genome shotgun (WGS) entry which is preliminary data.</text>
</comment>
<evidence type="ECO:0000256" key="2">
    <source>
        <dbReference type="ARBA" id="ARBA00022629"/>
    </source>
</evidence>
<comment type="catalytic activity">
    <reaction evidence="8 10">
        <text>D-xylulose + ATP = D-xylulose 5-phosphate + ADP + H(+)</text>
        <dbReference type="Rhea" id="RHEA:10964"/>
        <dbReference type="ChEBI" id="CHEBI:15378"/>
        <dbReference type="ChEBI" id="CHEBI:17140"/>
        <dbReference type="ChEBI" id="CHEBI:30616"/>
        <dbReference type="ChEBI" id="CHEBI:57737"/>
        <dbReference type="ChEBI" id="CHEBI:456216"/>
        <dbReference type="EC" id="2.7.1.17"/>
    </reaction>
</comment>
<sequence>MTTERTLVAGVDSSTQATKVVVCDAHTGEVLRTGRADHPDATEVHPQVWWEALRTATDGILDGVAAIGIAGQQHGMVTVDEAGEPVRPALLWNDTRSAAAATGLTAELGGPEFWARTIGSVPVASFTISKLRWLAEHEPELADRVARVMLPHDWLTWRLLGQPGEAVTDRGDASGTGYFDPASGQYRPDLLATAFGGRTPALPRVLGPAQPAGYTESGLLVSAGTGDNMAAGLALELGPGDVVISLGTSGTVFGVADRPAADPSGAIAGFADATGRFLPLVCTLNAARVLTATADLLGVDLADIDRLALTAEPGAAGLSMLPYLDGERTPNLPTSTASLHGMTRDNMAPENLARAAVEGMLSGLAAGLDALRAHDVPVRSVRLIGGAAQSASVRAAAPSVFRVPVRIPPAAEYVAVGAARQAAWALSGAEAPPRWQGAELVELPEPTEAELAAGEWLHQRHIAERNRMYGV</sequence>
<dbReference type="InterPro" id="IPR018484">
    <property type="entry name" value="FGGY_N"/>
</dbReference>
<dbReference type="InterPro" id="IPR018485">
    <property type="entry name" value="FGGY_C"/>
</dbReference>
<evidence type="ECO:0000259" key="12">
    <source>
        <dbReference type="Pfam" id="PF02782"/>
    </source>
</evidence>
<evidence type="ECO:0000256" key="8">
    <source>
        <dbReference type="HAMAP-Rule" id="MF_02220"/>
    </source>
</evidence>
<dbReference type="InterPro" id="IPR050406">
    <property type="entry name" value="FGGY_Carb_Kinase"/>
</dbReference>
<evidence type="ECO:0000259" key="11">
    <source>
        <dbReference type="Pfam" id="PF00370"/>
    </source>
</evidence>
<evidence type="ECO:0000256" key="3">
    <source>
        <dbReference type="ARBA" id="ARBA00022679"/>
    </source>
</evidence>
<comment type="similarity">
    <text evidence="1 8 9">Belongs to the FGGY kinase family.</text>
</comment>
<dbReference type="EMBL" id="SLXQ01000005">
    <property type="protein sequence ID" value="TCP53257.1"/>
    <property type="molecule type" value="Genomic_DNA"/>
</dbReference>
<dbReference type="GO" id="GO:0005998">
    <property type="term" value="P:xylulose catabolic process"/>
    <property type="evidence" value="ECO:0007669"/>
    <property type="project" value="UniProtKB-UniRule"/>
</dbReference>
<dbReference type="InterPro" id="IPR000577">
    <property type="entry name" value="Carb_kinase_FGGY"/>
</dbReference>
<keyword evidence="4 8" id="KW-0547">Nucleotide-binding</keyword>
<dbReference type="NCBIfam" id="TIGR01312">
    <property type="entry name" value="XylB"/>
    <property type="match status" value="1"/>
</dbReference>
<dbReference type="PANTHER" id="PTHR43095:SF5">
    <property type="entry name" value="XYLULOSE KINASE"/>
    <property type="match status" value="1"/>
</dbReference>
<keyword evidence="2 8" id="KW-0859">Xylose metabolism</keyword>
<dbReference type="PROSITE" id="PS00933">
    <property type="entry name" value="FGGY_KINASES_1"/>
    <property type="match status" value="1"/>
</dbReference>
<dbReference type="GO" id="GO:0005524">
    <property type="term" value="F:ATP binding"/>
    <property type="evidence" value="ECO:0007669"/>
    <property type="project" value="UniProtKB-UniRule"/>
</dbReference>
<feature type="binding site" evidence="8">
    <location>
        <begin position="73"/>
        <end position="74"/>
    </location>
    <ligand>
        <name>substrate</name>
    </ligand>
</feature>
<evidence type="ECO:0000313" key="13">
    <source>
        <dbReference type="EMBL" id="TCP53257.1"/>
    </source>
</evidence>
<dbReference type="Pfam" id="PF00370">
    <property type="entry name" value="FGGY_N"/>
    <property type="match status" value="1"/>
</dbReference>
<dbReference type="GO" id="GO:0004856">
    <property type="term" value="F:D-xylulokinase activity"/>
    <property type="evidence" value="ECO:0007669"/>
    <property type="project" value="UniProtKB-UniRule"/>
</dbReference>
<dbReference type="HAMAP" id="MF_02220">
    <property type="entry name" value="XylB"/>
    <property type="match status" value="1"/>
</dbReference>
<name>A0A4R2QU66_9PSEU</name>
<evidence type="ECO:0000256" key="5">
    <source>
        <dbReference type="ARBA" id="ARBA00022777"/>
    </source>
</evidence>
<dbReference type="PROSITE" id="PS00445">
    <property type="entry name" value="FGGY_KINASES_2"/>
    <property type="match status" value="1"/>
</dbReference>
<dbReference type="GO" id="GO:0042732">
    <property type="term" value="P:D-xylose metabolic process"/>
    <property type="evidence" value="ECO:0007669"/>
    <property type="project" value="UniProtKB-KW"/>
</dbReference>
<feature type="site" description="Important for activity" evidence="8">
    <location>
        <position position="12"/>
    </location>
</feature>
<feature type="domain" description="Carbohydrate kinase FGGY C-terminal" evidence="12">
    <location>
        <begin position="243"/>
        <end position="426"/>
    </location>
</feature>
<reference evidence="13 14" key="1">
    <citation type="submission" date="2019-03" db="EMBL/GenBank/DDBJ databases">
        <title>Genomic Encyclopedia of Type Strains, Phase IV (KMG-IV): sequencing the most valuable type-strain genomes for metagenomic binning, comparative biology and taxonomic classification.</title>
        <authorList>
            <person name="Goeker M."/>
        </authorList>
    </citation>
    <scope>NUCLEOTIDE SEQUENCE [LARGE SCALE GENOMIC DNA]</scope>
    <source>
        <strain evidence="13 14">DSM 45765</strain>
    </source>
</reference>
<keyword evidence="7 8" id="KW-0119">Carbohydrate metabolism</keyword>
<evidence type="ECO:0000256" key="1">
    <source>
        <dbReference type="ARBA" id="ARBA00009156"/>
    </source>
</evidence>
<dbReference type="CDD" id="cd07809">
    <property type="entry name" value="ASKHA_NBD_FGGY_BaXK-like"/>
    <property type="match status" value="1"/>
</dbReference>
<dbReference type="PANTHER" id="PTHR43095">
    <property type="entry name" value="SUGAR KINASE"/>
    <property type="match status" value="1"/>
</dbReference>
<dbReference type="PIRSF" id="PIRSF000538">
    <property type="entry name" value="GlpK"/>
    <property type="match status" value="1"/>
</dbReference>
<dbReference type="Gene3D" id="3.30.420.40">
    <property type="match status" value="2"/>
</dbReference>
<evidence type="ECO:0000256" key="10">
    <source>
        <dbReference type="RuleBase" id="RU364073"/>
    </source>
</evidence>
<dbReference type="InterPro" id="IPR043129">
    <property type="entry name" value="ATPase_NBD"/>
</dbReference>
<keyword evidence="14" id="KW-1185">Reference proteome</keyword>
<keyword evidence="6 8" id="KW-0067">ATP-binding</keyword>
<dbReference type="EC" id="2.7.1.17" evidence="8 10"/>
<keyword evidence="5 8" id="KW-0418">Kinase</keyword>
<evidence type="ECO:0000313" key="14">
    <source>
        <dbReference type="Proteomes" id="UP000294911"/>
    </source>
</evidence>
<evidence type="ECO:0000256" key="7">
    <source>
        <dbReference type="ARBA" id="ARBA00023277"/>
    </source>
</evidence>
<evidence type="ECO:0000256" key="6">
    <source>
        <dbReference type="ARBA" id="ARBA00022840"/>
    </source>
</evidence>
<comment type="function">
    <text evidence="8">Catalyzes the phosphorylation of D-xylulose to D-xylulose 5-phosphate.</text>
</comment>
<feature type="domain" description="Carbohydrate kinase FGGY N-terminal" evidence="11">
    <location>
        <begin position="8"/>
        <end position="224"/>
    </location>
</feature>
<dbReference type="AlphaFoldDB" id="A0A4R2QU66"/>
<dbReference type="Pfam" id="PF02782">
    <property type="entry name" value="FGGY_C"/>
    <property type="match status" value="1"/>
</dbReference>